<keyword evidence="1" id="KW-0175">Coiled coil</keyword>
<evidence type="ECO:0000313" key="3">
    <source>
        <dbReference type="Proteomes" id="UP001187343"/>
    </source>
</evidence>
<accession>A0AA88TMW0</accession>
<evidence type="ECO:0000256" key="1">
    <source>
        <dbReference type="SAM" id="Coils"/>
    </source>
</evidence>
<dbReference type="Proteomes" id="UP001187343">
    <property type="component" value="Unassembled WGS sequence"/>
</dbReference>
<reference evidence="2" key="1">
    <citation type="submission" date="2023-08" db="EMBL/GenBank/DDBJ databases">
        <title>Chromosome-level Genome Assembly of mud carp (Cirrhinus molitorella).</title>
        <authorList>
            <person name="Liu H."/>
        </authorList>
    </citation>
    <scope>NUCLEOTIDE SEQUENCE</scope>
    <source>
        <strain evidence="2">Prfri</strain>
        <tissue evidence="2">Muscle</tissue>
    </source>
</reference>
<evidence type="ECO:0000313" key="2">
    <source>
        <dbReference type="EMBL" id="KAK2874378.1"/>
    </source>
</evidence>
<comment type="caution">
    <text evidence="2">The sequence shown here is derived from an EMBL/GenBank/DDBJ whole genome shotgun (WGS) entry which is preliminary data.</text>
</comment>
<organism evidence="2 3">
    <name type="scientific">Cirrhinus molitorella</name>
    <name type="common">mud carp</name>
    <dbReference type="NCBI Taxonomy" id="172907"/>
    <lineage>
        <taxon>Eukaryota</taxon>
        <taxon>Metazoa</taxon>
        <taxon>Chordata</taxon>
        <taxon>Craniata</taxon>
        <taxon>Vertebrata</taxon>
        <taxon>Euteleostomi</taxon>
        <taxon>Actinopterygii</taxon>
        <taxon>Neopterygii</taxon>
        <taxon>Teleostei</taxon>
        <taxon>Ostariophysi</taxon>
        <taxon>Cypriniformes</taxon>
        <taxon>Cyprinidae</taxon>
        <taxon>Labeoninae</taxon>
        <taxon>Labeonini</taxon>
        <taxon>Cirrhinus</taxon>
    </lineage>
</organism>
<proteinExistence type="predicted"/>
<dbReference type="EMBL" id="JAUYZG010000021">
    <property type="protein sequence ID" value="KAK2874378.1"/>
    <property type="molecule type" value="Genomic_DNA"/>
</dbReference>
<gene>
    <name evidence="2" type="ORF">Q8A67_021531</name>
</gene>
<feature type="coiled-coil region" evidence="1">
    <location>
        <begin position="68"/>
        <end position="97"/>
    </location>
</feature>
<keyword evidence="3" id="KW-1185">Reference proteome</keyword>
<protein>
    <submittedName>
        <fullName evidence="2">Uncharacterized protein</fullName>
    </submittedName>
</protein>
<sequence>MADLGSGAKLGLGHEAEEVLGCGAEVGLDHGAEADLDHGAEVGLDRGAVADSETVEDLDRGVVADNEAVVAMAELAEQEALVERAEQEALAERAEQDDVEVLEGRTTWSSSQQRKERGVGEGNSWYYEEKRERKIMAILVLTEGNLTGLSARGKHNLLLLVNSALSGGSSGRSFPEHCQVMTAKFPL</sequence>
<name>A0AA88TMW0_9TELE</name>
<dbReference type="AlphaFoldDB" id="A0AA88TMW0"/>